<dbReference type="AlphaFoldDB" id="A0A1W1H530"/>
<gene>
    <name evidence="1" type="ORF">MTBBW1_1040038</name>
</gene>
<accession>A0A1W1H530</accession>
<organism evidence="1 2">
    <name type="scientific">Desulfamplus magnetovallimortis</name>
    <dbReference type="NCBI Taxonomy" id="1246637"/>
    <lineage>
        <taxon>Bacteria</taxon>
        <taxon>Pseudomonadati</taxon>
        <taxon>Thermodesulfobacteriota</taxon>
        <taxon>Desulfobacteria</taxon>
        <taxon>Desulfobacterales</taxon>
        <taxon>Desulfobacteraceae</taxon>
        <taxon>Desulfamplus</taxon>
    </lineage>
</organism>
<dbReference type="STRING" id="1246637.MTBBW1_1040038"/>
<evidence type="ECO:0000313" key="1">
    <source>
        <dbReference type="EMBL" id="SLM27581.1"/>
    </source>
</evidence>
<dbReference type="EMBL" id="FWEV01000007">
    <property type="protein sequence ID" value="SLM27581.1"/>
    <property type="molecule type" value="Genomic_DNA"/>
</dbReference>
<proteinExistence type="predicted"/>
<protein>
    <submittedName>
        <fullName evidence="1">Uncharacterized protein</fullName>
    </submittedName>
</protein>
<keyword evidence="2" id="KW-1185">Reference proteome</keyword>
<sequence length="59" mass="6680">MVNLGNPDSDSVDKAYKIIGVDKAYKIIGVDFEYIMLLYPVNNGHPDSDNSYHIHPKEK</sequence>
<name>A0A1W1H530_9BACT</name>
<dbReference type="RefSeq" id="WP_080804028.1">
    <property type="nucleotide sequence ID" value="NZ_LT828545.1"/>
</dbReference>
<evidence type="ECO:0000313" key="2">
    <source>
        <dbReference type="Proteomes" id="UP000191931"/>
    </source>
</evidence>
<dbReference type="Proteomes" id="UP000191931">
    <property type="component" value="Unassembled WGS sequence"/>
</dbReference>
<reference evidence="1 2" key="1">
    <citation type="submission" date="2017-03" db="EMBL/GenBank/DDBJ databases">
        <authorList>
            <person name="Afonso C.L."/>
            <person name="Miller P.J."/>
            <person name="Scott M.A."/>
            <person name="Spackman E."/>
            <person name="Goraichik I."/>
            <person name="Dimitrov K.M."/>
            <person name="Suarez D.L."/>
            <person name="Swayne D.E."/>
        </authorList>
    </citation>
    <scope>NUCLEOTIDE SEQUENCE [LARGE SCALE GENOMIC DNA]</scope>
    <source>
        <strain evidence="1">PRJEB14757</strain>
    </source>
</reference>